<feature type="transmembrane region" description="Helical" evidence="6">
    <location>
        <begin position="140"/>
        <end position="159"/>
    </location>
</feature>
<evidence type="ECO:0000256" key="5">
    <source>
        <dbReference type="ARBA" id="ARBA00023136"/>
    </source>
</evidence>
<dbReference type="OrthoDB" id="28257at2759"/>
<feature type="transmembrane region" description="Helical" evidence="6">
    <location>
        <begin position="91"/>
        <end position="111"/>
    </location>
</feature>
<dbReference type="Proteomes" id="UP000262825">
    <property type="component" value="Unassembled WGS sequence"/>
</dbReference>
<accession>A0A376B1K9</accession>
<dbReference type="InterPro" id="IPR007277">
    <property type="entry name" value="Svp26/Tex261"/>
</dbReference>
<proteinExistence type="inferred from homology"/>
<name>A0A376B1K9_9ASCO</name>
<dbReference type="GO" id="GO:0006888">
    <property type="term" value="P:endoplasmic reticulum to Golgi vesicle-mediated transport"/>
    <property type="evidence" value="ECO:0007669"/>
    <property type="project" value="InterPro"/>
</dbReference>
<comment type="similarity">
    <text evidence="2">Belongs to the SVP26 family.</text>
</comment>
<feature type="transmembrane region" description="Helical" evidence="6">
    <location>
        <begin position="47"/>
        <end position="79"/>
    </location>
</feature>
<dbReference type="AlphaFoldDB" id="A0A376B1K9"/>
<dbReference type="PANTHER" id="PTHR13144">
    <property type="entry name" value="TEX261 PROTEIN"/>
    <property type="match status" value="1"/>
</dbReference>
<keyword evidence="5 6" id="KW-0472">Membrane</keyword>
<dbReference type="GO" id="GO:0030134">
    <property type="term" value="C:COPII-coated ER to Golgi transport vesicle"/>
    <property type="evidence" value="ECO:0007669"/>
    <property type="project" value="TreeGrafter"/>
</dbReference>
<sequence>MLLELLSFFGTILGFLFLTLSLASGLYYISELVEEHCEPTKRFLSRSIYGIICLFILLMAIDGFPIVLSCFSIFSYFIYLQNLKKFPFISLTGPIFVSSCILVVLNHYFWFKHFNNVEIPPQFRYDPHYIPKKRASFAEVASFFGICVWFIPFALFVSLSAGDQVLPTMTNGIGNTSGGSSNTTNNITARNTRVKNKKGIARVVIDSAREYFELLLNVFTGGGKRFNKITGSNANGRDNGILDGKYV</sequence>
<evidence type="ECO:0000256" key="3">
    <source>
        <dbReference type="ARBA" id="ARBA00022692"/>
    </source>
</evidence>
<gene>
    <name evidence="7" type="ORF">SCODWIG_00270</name>
</gene>
<evidence type="ECO:0000256" key="1">
    <source>
        <dbReference type="ARBA" id="ARBA00004141"/>
    </source>
</evidence>
<organism evidence="7 8">
    <name type="scientific">Saccharomycodes ludwigii</name>
    <dbReference type="NCBI Taxonomy" id="36035"/>
    <lineage>
        <taxon>Eukaryota</taxon>
        <taxon>Fungi</taxon>
        <taxon>Dikarya</taxon>
        <taxon>Ascomycota</taxon>
        <taxon>Saccharomycotina</taxon>
        <taxon>Saccharomycetes</taxon>
        <taxon>Saccharomycodales</taxon>
        <taxon>Saccharomycodaceae</taxon>
        <taxon>Saccharomycodes</taxon>
    </lineage>
</organism>
<evidence type="ECO:0000256" key="2">
    <source>
        <dbReference type="ARBA" id="ARBA00008096"/>
    </source>
</evidence>
<dbReference type="VEuPathDB" id="FungiDB:SCODWIG_00270"/>
<evidence type="ECO:0000256" key="4">
    <source>
        <dbReference type="ARBA" id="ARBA00022989"/>
    </source>
</evidence>
<evidence type="ECO:0000313" key="8">
    <source>
        <dbReference type="Proteomes" id="UP000262825"/>
    </source>
</evidence>
<dbReference type="PANTHER" id="PTHR13144:SF0">
    <property type="entry name" value="PROTEIN TEX261"/>
    <property type="match status" value="1"/>
</dbReference>
<comment type="subcellular location">
    <subcellularLocation>
        <location evidence="1">Membrane</location>
        <topology evidence="1">Multi-pass membrane protein</topology>
    </subcellularLocation>
</comment>
<keyword evidence="4 6" id="KW-1133">Transmembrane helix</keyword>
<dbReference type="GO" id="GO:0000139">
    <property type="term" value="C:Golgi membrane"/>
    <property type="evidence" value="ECO:0007669"/>
    <property type="project" value="TreeGrafter"/>
</dbReference>
<dbReference type="GO" id="GO:0005789">
    <property type="term" value="C:endoplasmic reticulum membrane"/>
    <property type="evidence" value="ECO:0007669"/>
    <property type="project" value="TreeGrafter"/>
</dbReference>
<dbReference type="Pfam" id="PF04148">
    <property type="entry name" value="Erv26"/>
    <property type="match status" value="1"/>
</dbReference>
<evidence type="ECO:0000313" key="7">
    <source>
        <dbReference type="EMBL" id="SSD58509.1"/>
    </source>
</evidence>
<keyword evidence="8" id="KW-1185">Reference proteome</keyword>
<evidence type="ECO:0000256" key="6">
    <source>
        <dbReference type="SAM" id="Phobius"/>
    </source>
</evidence>
<protein>
    <submittedName>
        <fullName evidence="7">Related to Protein SVP26</fullName>
    </submittedName>
</protein>
<keyword evidence="3 6" id="KW-0812">Transmembrane</keyword>
<reference evidence="8" key="1">
    <citation type="submission" date="2018-06" db="EMBL/GenBank/DDBJ databases">
        <authorList>
            <person name="Guldener U."/>
        </authorList>
    </citation>
    <scope>NUCLEOTIDE SEQUENCE [LARGE SCALE GENOMIC DNA]</scope>
    <source>
        <strain evidence="8">UTAD17</strain>
    </source>
</reference>
<dbReference type="EMBL" id="UFAJ01000020">
    <property type="protein sequence ID" value="SSD58509.1"/>
    <property type="molecule type" value="Genomic_DNA"/>
</dbReference>
<dbReference type="GO" id="GO:0097020">
    <property type="term" value="F:COPII receptor activity"/>
    <property type="evidence" value="ECO:0007669"/>
    <property type="project" value="InterPro"/>
</dbReference>